<dbReference type="InParanoid" id="B7G772"/>
<feature type="chain" id="PRO_5002855509" evidence="2">
    <location>
        <begin position="21"/>
        <end position="390"/>
    </location>
</feature>
<dbReference type="eggNOG" id="ENOG502S3NZ">
    <property type="taxonomic scope" value="Eukaryota"/>
</dbReference>
<evidence type="ECO:0000256" key="2">
    <source>
        <dbReference type="SAM" id="SignalP"/>
    </source>
</evidence>
<protein>
    <submittedName>
        <fullName evidence="3">Uncharacterized protein</fullName>
    </submittedName>
</protein>
<gene>
    <name evidence="3" type="ORF">PHATRDRAFT_48457</name>
</gene>
<proteinExistence type="predicted"/>
<dbReference type="SUPFAM" id="SSF143456">
    <property type="entry name" value="VC0467-like"/>
    <property type="match status" value="1"/>
</dbReference>
<dbReference type="GeneID" id="7203747"/>
<dbReference type="PaxDb" id="2850-Phatr48457"/>
<dbReference type="KEGG" id="pti:PHATRDRAFT_48457"/>
<sequence length="390" mass="42734">MISLLPFLCMLASMASPSRSFTISATRNLYQNPNPFRCRSTPHRVPTLLGSSFYGNFDADEDEEEDDDDEDDDFQDLDDDAVADFRSKMSNLFGDGTGSSSSENAPTTAGGTDSSSVESKIDDLITFARSQDGSTGSVSTDWSEPVSSIQKGMVLLANPEQFCSDFGGGRRKMPSPKLLAKFGLTLPPPADLGPDRRADLLPVLIVVECGEGSRVRAVLLNRRTGYLLGDLEQADTNLGSTSSKKAPTPVLEKFCIQPLWFGGVDNVSAGLDMLHQCPTVPDAEPLSDEGLYWGGDPALAQDAMDEVTDKVLTGFDFKFFVQSTVWGSSKELQKEIDNGTWFTARVSKEVLFKSRDRMGTRRAKPLWTEVMELLGGKYKDTRDMLYDQDS</sequence>
<dbReference type="PANTHER" id="PTHR31984">
    <property type="entry name" value="TRANSPORTER, PUTATIVE (DUF179)-RELATED"/>
    <property type="match status" value="1"/>
</dbReference>
<dbReference type="HOGENOM" id="CLU_708764_0_0_1"/>
<feature type="compositionally biased region" description="Polar residues" evidence="1">
    <location>
        <begin position="98"/>
        <end position="118"/>
    </location>
</feature>
<dbReference type="Pfam" id="PF02622">
    <property type="entry name" value="DUF179"/>
    <property type="match status" value="1"/>
</dbReference>
<dbReference type="PANTHER" id="PTHR31984:SF17">
    <property type="entry name" value="TRANSCRIPTIONAL REGULATOR"/>
    <property type="match status" value="1"/>
</dbReference>
<accession>B7G772</accession>
<feature type="region of interest" description="Disordered" evidence="1">
    <location>
        <begin position="93"/>
        <end position="118"/>
    </location>
</feature>
<dbReference type="Gene3D" id="3.40.1740.10">
    <property type="entry name" value="VC0467-like"/>
    <property type="match status" value="1"/>
</dbReference>
<dbReference type="AlphaFoldDB" id="B7G772"/>
<dbReference type="Proteomes" id="UP000000759">
    <property type="component" value="Chromosome 17"/>
</dbReference>
<keyword evidence="4" id="KW-1185">Reference proteome</keyword>
<evidence type="ECO:0000313" key="3">
    <source>
        <dbReference type="EMBL" id="EEC45716.1"/>
    </source>
</evidence>
<name>B7G772_PHATC</name>
<dbReference type="InterPro" id="IPR003774">
    <property type="entry name" value="AlgH-like"/>
</dbReference>
<reference evidence="3 4" key="1">
    <citation type="journal article" date="2008" name="Nature">
        <title>The Phaeodactylum genome reveals the evolutionary history of diatom genomes.</title>
        <authorList>
            <person name="Bowler C."/>
            <person name="Allen A.E."/>
            <person name="Badger J.H."/>
            <person name="Grimwood J."/>
            <person name="Jabbari K."/>
            <person name="Kuo A."/>
            <person name="Maheswari U."/>
            <person name="Martens C."/>
            <person name="Maumus F."/>
            <person name="Otillar R.P."/>
            <person name="Rayko E."/>
            <person name="Salamov A."/>
            <person name="Vandepoele K."/>
            <person name="Beszteri B."/>
            <person name="Gruber A."/>
            <person name="Heijde M."/>
            <person name="Katinka M."/>
            <person name="Mock T."/>
            <person name="Valentin K."/>
            <person name="Verret F."/>
            <person name="Berges J.A."/>
            <person name="Brownlee C."/>
            <person name="Cadoret J.P."/>
            <person name="Chiovitti A."/>
            <person name="Choi C.J."/>
            <person name="Coesel S."/>
            <person name="De Martino A."/>
            <person name="Detter J.C."/>
            <person name="Durkin C."/>
            <person name="Falciatore A."/>
            <person name="Fournet J."/>
            <person name="Haruta M."/>
            <person name="Huysman M.J."/>
            <person name="Jenkins B.D."/>
            <person name="Jiroutova K."/>
            <person name="Jorgensen R.E."/>
            <person name="Joubert Y."/>
            <person name="Kaplan A."/>
            <person name="Kroger N."/>
            <person name="Kroth P.G."/>
            <person name="La Roche J."/>
            <person name="Lindquist E."/>
            <person name="Lommer M."/>
            <person name="Martin-Jezequel V."/>
            <person name="Lopez P.J."/>
            <person name="Lucas S."/>
            <person name="Mangogna M."/>
            <person name="McGinnis K."/>
            <person name="Medlin L.K."/>
            <person name="Montsant A."/>
            <person name="Oudot-Le Secq M.P."/>
            <person name="Napoli C."/>
            <person name="Obornik M."/>
            <person name="Parker M.S."/>
            <person name="Petit J.L."/>
            <person name="Porcel B.M."/>
            <person name="Poulsen N."/>
            <person name="Robison M."/>
            <person name="Rychlewski L."/>
            <person name="Rynearson T.A."/>
            <person name="Schmutz J."/>
            <person name="Shapiro H."/>
            <person name="Siaut M."/>
            <person name="Stanley M."/>
            <person name="Sussman M.R."/>
            <person name="Taylor A.R."/>
            <person name="Vardi A."/>
            <person name="von Dassow P."/>
            <person name="Vyverman W."/>
            <person name="Willis A."/>
            <person name="Wyrwicz L.S."/>
            <person name="Rokhsar D.S."/>
            <person name="Weissenbach J."/>
            <person name="Armbrust E.V."/>
            <person name="Green B.R."/>
            <person name="Van de Peer Y."/>
            <person name="Grigoriev I.V."/>
        </authorList>
    </citation>
    <scope>NUCLEOTIDE SEQUENCE [LARGE SCALE GENOMIC DNA]</scope>
    <source>
        <strain evidence="3 4">CCAP 1055/1</strain>
    </source>
</reference>
<feature type="compositionally biased region" description="Acidic residues" evidence="1">
    <location>
        <begin position="58"/>
        <end position="76"/>
    </location>
</feature>
<dbReference type="OMA" id="WTEIMEL"/>
<keyword evidence="2" id="KW-0732">Signal</keyword>
<dbReference type="RefSeq" id="XP_002182980.1">
    <property type="nucleotide sequence ID" value="XM_002182944.1"/>
</dbReference>
<organism evidence="3 4">
    <name type="scientific">Phaeodactylum tricornutum (strain CCAP 1055/1)</name>
    <dbReference type="NCBI Taxonomy" id="556484"/>
    <lineage>
        <taxon>Eukaryota</taxon>
        <taxon>Sar</taxon>
        <taxon>Stramenopiles</taxon>
        <taxon>Ochrophyta</taxon>
        <taxon>Bacillariophyta</taxon>
        <taxon>Bacillariophyceae</taxon>
        <taxon>Bacillariophycidae</taxon>
        <taxon>Naviculales</taxon>
        <taxon>Phaeodactylaceae</taxon>
        <taxon>Phaeodactylum</taxon>
    </lineage>
</organism>
<evidence type="ECO:0000256" key="1">
    <source>
        <dbReference type="SAM" id="MobiDB-lite"/>
    </source>
</evidence>
<feature type="signal peptide" evidence="2">
    <location>
        <begin position="1"/>
        <end position="20"/>
    </location>
</feature>
<reference evidence="4" key="2">
    <citation type="submission" date="2008-08" db="EMBL/GenBank/DDBJ databases">
        <authorList>
            <consortium name="Diatom Consortium"/>
            <person name="Grigoriev I."/>
            <person name="Grimwood J."/>
            <person name="Kuo A."/>
            <person name="Otillar R.P."/>
            <person name="Salamov A."/>
            <person name="Detter J.C."/>
            <person name="Lindquist E."/>
            <person name="Shapiro H."/>
            <person name="Lucas S."/>
            <person name="Glavina del Rio T."/>
            <person name="Pitluck S."/>
            <person name="Rokhsar D."/>
            <person name="Bowler C."/>
        </authorList>
    </citation>
    <scope>GENOME REANNOTATION</scope>
    <source>
        <strain evidence="4">CCAP 1055/1</strain>
    </source>
</reference>
<feature type="region of interest" description="Disordered" evidence="1">
    <location>
        <begin position="52"/>
        <end position="76"/>
    </location>
</feature>
<dbReference type="EMBL" id="CM000619">
    <property type="protein sequence ID" value="EEC45716.1"/>
    <property type="molecule type" value="Genomic_DNA"/>
</dbReference>
<dbReference type="OrthoDB" id="272750at2759"/>
<evidence type="ECO:0000313" key="4">
    <source>
        <dbReference type="Proteomes" id="UP000000759"/>
    </source>
</evidence>